<dbReference type="Proteomes" id="UP001390339">
    <property type="component" value="Unassembled WGS sequence"/>
</dbReference>
<organism evidence="2 3">
    <name type="scientific">Apiospora arundinis</name>
    <dbReference type="NCBI Taxonomy" id="335852"/>
    <lineage>
        <taxon>Eukaryota</taxon>
        <taxon>Fungi</taxon>
        <taxon>Dikarya</taxon>
        <taxon>Ascomycota</taxon>
        <taxon>Pezizomycotina</taxon>
        <taxon>Sordariomycetes</taxon>
        <taxon>Xylariomycetidae</taxon>
        <taxon>Amphisphaeriales</taxon>
        <taxon>Apiosporaceae</taxon>
        <taxon>Apiospora</taxon>
    </lineage>
</organism>
<name>A0ABR2HK39_9PEZI</name>
<gene>
    <name evidence="2" type="ORF">PGQ11_015023</name>
</gene>
<accession>A0ABR2HK39</accession>
<feature type="compositionally biased region" description="Polar residues" evidence="1">
    <location>
        <begin position="1"/>
        <end position="10"/>
    </location>
</feature>
<evidence type="ECO:0000256" key="1">
    <source>
        <dbReference type="SAM" id="MobiDB-lite"/>
    </source>
</evidence>
<evidence type="ECO:0000313" key="3">
    <source>
        <dbReference type="Proteomes" id="UP001390339"/>
    </source>
</evidence>
<comment type="caution">
    <text evidence="2">The sequence shown here is derived from an EMBL/GenBank/DDBJ whole genome shotgun (WGS) entry which is preliminary data.</text>
</comment>
<keyword evidence="3" id="KW-1185">Reference proteome</keyword>
<reference evidence="2 3" key="1">
    <citation type="journal article" date="2024" name="IMA Fungus">
        <title>Apiospora arundinis, a panoply of carbohydrate-active enzymes and secondary metabolites.</title>
        <authorList>
            <person name="Sorensen T."/>
            <person name="Petersen C."/>
            <person name="Muurmann A.T."/>
            <person name="Christiansen J.V."/>
            <person name="Brundto M.L."/>
            <person name="Overgaard C.K."/>
            <person name="Boysen A.T."/>
            <person name="Wollenberg R.D."/>
            <person name="Larsen T.O."/>
            <person name="Sorensen J.L."/>
            <person name="Nielsen K.L."/>
            <person name="Sondergaard T.E."/>
        </authorList>
    </citation>
    <scope>NUCLEOTIDE SEQUENCE [LARGE SCALE GENOMIC DNA]</scope>
    <source>
        <strain evidence="2 3">AAU 773</strain>
    </source>
</reference>
<sequence>MENQQFNTPRGNIPYKVAQATAPAAPPAQPPTRSKYPREYRNKEGRDLDVRPLFEEWETGGRPLTAAEYAASAAVTTTTLNAPAAPAAPATPAAPVVPVANPAVPTPKSTLPDKEIPTVRRYGKPVIAAKYTEYPVAPAPEAIQRFDYHKRAARAVQVERPVHPNDRKRIVENPHNDPGPLRVISVQDRPDQVVGAIYHPENSKEGFRRATLQPLDRTGRATVQQLRDYEMRKTQTMQNQRC</sequence>
<proteinExistence type="predicted"/>
<feature type="region of interest" description="Disordered" evidence="1">
    <location>
        <begin position="1"/>
        <end position="52"/>
    </location>
</feature>
<evidence type="ECO:0000313" key="2">
    <source>
        <dbReference type="EMBL" id="KAK8848543.1"/>
    </source>
</evidence>
<feature type="compositionally biased region" description="Basic and acidic residues" evidence="1">
    <location>
        <begin position="36"/>
        <end position="52"/>
    </location>
</feature>
<protein>
    <submittedName>
        <fullName evidence="2">Uncharacterized protein</fullName>
    </submittedName>
</protein>
<dbReference type="EMBL" id="JAPCWZ010000010">
    <property type="protein sequence ID" value="KAK8848543.1"/>
    <property type="molecule type" value="Genomic_DNA"/>
</dbReference>